<proteinExistence type="predicted"/>
<accession>A0ABY9P6Q6</accession>
<reference evidence="1 2" key="1">
    <citation type="submission" date="2023-08" db="EMBL/GenBank/DDBJ databases">
        <title>The whole genome sequence of Lysobacter yananisis.</title>
        <authorList>
            <person name="Sun H."/>
        </authorList>
    </citation>
    <scope>NUCLEOTIDE SEQUENCE [LARGE SCALE GENOMIC DNA]</scope>
    <source>
        <strain evidence="1 2">SNNU513</strain>
    </source>
</reference>
<dbReference type="Proteomes" id="UP001229313">
    <property type="component" value="Chromosome"/>
</dbReference>
<name>A0ABY9P6Q6_9GAMM</name>
<evidence type="ECO:0000313" key="2">
    <source>
        <dbReference type="Proteomes" id="UP001229313"/>
    </source>
</evidence>
<gene>
    <name evidence="1" type="ORF">RDV84_19265</name>
</gene>
<organism evidence="1 2">
    <name type="scientific">Lysobacter yananisis</name>
    <dbReference type="NCBI Taxonomy" id="1003114"/>
    <lineage>
        <taxon>Bacteria</taxon>
        <taxon>Pseudomonadati</taxon>
        <taxon>Pseudomonadota</taxon>
        <taxon>Gammaproteobacteria</taxon>
        <taxon>Lysobacterales</taxon>
        <taxon>Lysobacteraceae</taxon>
        <taxon>Lysobacter</taxon>
    </lineage>
</organism>
<dbReference type="RefSeq" id="WP_309151253.1">
    <property type="nucleotide sequence ID" value="NZ_CP133568.1"/>
</dbReference>
<keyword evidence="2" id="KW-1185">Reference proteome</keyword>
<dbReference type="EMBL" id="CP133568">
    <property type="protein sequence ID" value="WMT02083.1"/>
    <property type="molecule type" value="Genomic_DNA"/>
</dbReference>
<protein>
    <submittedName>
        <fullName evidence="1">Uncharacterized protein</fullName>
    </submittedName>
</protein>
<sequence length="64" mass="7313">MSDEIDEASMMLPYEYPYGDAIDQAMREIDAVASRIPDFGLPWVDKREMVKIRAILQRLLAGNP</sequence>
<evidence type="ECO:0000313" key="1">
    <source>
        <dbReference type="EMBL" id="WMT02083.1"/>
    </source>
</evidence>